<dbReference type="InterPro" id="IPR000477">
    <property type="entry name" value="RT_dom"/>
</dbReference>
<dbReference type="InterPro" id="IPR043502">
    <property type="entry name" value="DNA/RNA_pol_sf"/>
</dbReference>
<proteinExistence type="predicted"/>
<dbReference type="InterPro" id="IPR052343">
    <property type="entry name" value="Retrotransposon-Effector_Assoc"/>
</dbReference>
<dbReference type="AlphaFoldDB" id="A0A2N9IGZ3"/>
<organism evidence="3">
    <name type="scientific">Fagus sylvatica</name>
    <name type="common">Beechnut</name>
    <dbReference type="NCBI Taxonomy" id="28930"/>
    <lineage>
        <taxon>Eukaryota</taxon>
        <taxon>Viridiplantae</taxon>
        <taxon>Streptophyta</taxon>
        <taxon>Embryophyta</taxon>
        <taxon>Tracheophyta</taxon>
        <taxon>Spermatophyta</taxon>
        <taxon>Magnoliopsida</taxon>
        <taxon>eudicotyledons</taxon>
        <taxon>Gunneridae</taxon>
        <taxon>Pentapetalae</taxon>
        <taxon>rosids</taxon>
        <taxon>fabids</taxon>
        <taxon>Fagales</taxon>
        <taxon>Fagaceae</taxon>
        <taxon>Fagus</taxon>
    </lineage>
</organism>
<dbReference type="Pfam" id="PF00078">
    <property type="entry name" value="RVT_1"/>
    <property type="match status" value="1"/>
</dbReference>
<dbReference type="PROSITE" id="PS50878">
    <property type="entry name" value="RT_POL"/>
    <property type="match status" value="1"/>
</dbReference>
<sequence>MGLASPPCMGCSALSLRSFLLRVVLAATSKICDFPLFPADQLRFGPCLALRASIVRTIKALSRCEEPNIIFVAETKAVRAIDLGFNGLKFTWSNRRARWANIREQLDRGLCNVEWQSLFPCVGVRHLTAPNFDHHPILLDTHLEESRGARPFHFEAMWTKDSSNLENLIAPSIFEIKNAELSRIPEAEEIKLVVWEMNPLKAPGPDGFSRIFFKHYWGTIGPQVVDVVHNFFREGQLLKKLNQTYITLIPKKLGACNFNHFRPISLCNFYYKIISKIMVNRLRPLLAKLIDPTQAAFVLHRWIAENVVLAQEIVHSFKKSKKKKGYMGLKLDFHKAYDCLEWNFIPAVLRASSFDQKFISLVFQCISIVNFTLLINGCKSSSFSPTRSIRQGDLLSPYLLILCIDVLARLIDREVARGALQGVKIAAGASSISSLFYADDAILFCGAKLGDMAVLMDCVNKFWSPNQFCHQVKSLWGFKKLLESTNYLGSPLFLSHNRSKDFKFVVEKLQARTCAWKSKCFSCVRRATLIKSVAQVSLIYTMSSFKLPKNICKELDVVVRKFWWSLKEEKNKFFIPMAWKDLCRPCADGGMGFRKFESFNEAMIAKLAWWVLSR</sequence>
<reference evidence="3" key="1">
    <citation type="submission" date="2018-02" db="EMBL/GenBank/DDBJ databases">
        <authorList>
            <person name="Cohen D.B."/>
            <person name="Kent A.D."/>
        </authorList>
    </citation>
    <scope>NUCLEOTIDE SEQUENCE</scope>
</reference>
<feature type="chain" id="PRO_5014608268" description="Reverse transcriptase domain-containing protein" evidence="1">
    <location>
        <begin position="27"/>
        <end position="614"/>
    </location>
</feature>
<dbReference type="PANTHER" id="PTHR46890:SF48">
    <property type="entry name" value="RNA-DIRECTED DNA POLYMERASE"/>
    <property type="match status" value="1"/>
</dbReference>
<protein>
    <recommendedName>
        <fullName evidence="2">Reverse transcriptase domain-containing protein</fullName>
    </recommendedName>
</protein>
<dbReference type="SUPFAM" id="SSF56672">
    <property type="entry name" value="DNA/RNA polymerases"/>
    <property type="match status" value="1"/>
</dbReference>
<evidence type="ECO:0000259" key="2">
    <source>
        <dbReference type="PROSITE" id="PS50878"/>
    </source>
</evidence>
<dbReference type="PANTHER" id="PTHR46890">
    <property type="entry name" value="NON-LTR RETROLELEMENT REVERSE TRANSCRIPTASE-LIKE PROTEIN-RELATED"/>
    <property type="match status" value="1"/>
</dbReference>
<keyword evidence="1" id="KW-0732">Signal</keyword>
<feature type="domain" description="Reverse transcriptase" evidence="2">
    <location>
        <begin position="230"/>
        <end position="492"/>
    </location>
</feature>
<name>A0A2N9IGZ3_FAGSY</name>
<accession>A0A2N9IGZ3</accession>
<evidence type="ECO:0000313" key="3">
    <source>
        <dbReference type="EMBL" id="SPD23171.1"/>
    </source>
</evidence>
<dbReference type="EMBL" id="OIVN01005580">
    <property type="protein sequence ID" value="SPD23171.1"/>
    <property type="molecule type" value="Genomic_DNA"/>
</dbReference>
<dbReference type="CDD" id="cd01650">
    <property type="entry name" value="RT_nLTR_like"/>
    <property type="match status" value="1"/>
</dbReference>
<evidence type="ECO:0000256" key="1">
    <source>
        <dbReference type="SAM" id="SignalP"/>
    </source>
</evidence>
<gene>
    <name evidence="3" type="ORF">FSB_LOCUS51053</name>
</gene>
<feature type="signal peptide" evidence="1">
    <location>
        <begin position="1"/>
        <end position="26"/>
    </location>
</feature>